<evidence type="ECO:0000259" key="3">
    <source>
        <dbReference type="Pfam" id="PF00144"/>
    </source>
</evidence>
<dbReference type="Proteomes" id="UP000308652">
    <property type="component" value="Unassembled WGS sequence"/>
</dbReference>
<feature type="domain" description="Beta-lactamase-related" evidence="3">
    <location>
        <begin position="105"/>
        <end position="456"/>
    </location>
</feature>
<evidence type="ECO:0000313" key="5">
    <source>
        <dbReference type="Proteomes" id="UP000308652"/>
    </source>
</evidence>
<dbReference type="PANTHER" id="PTHR22935:SF95">
    <property type="entry name" value="BETA-LACTAMASE-LIKE 1-RELATED"/>
    <property type="match status" value="1"/>
</dbReference>
<organism evidence="4 5">
    <name type="scientific">Crucibulum laeve</name>
    <dbReference type="NCBI Taxonomy" id="68775"/>
    <lineage>
        <taxon>Eukaryota</taxon>
        <taxon>Fungi</taxon>
        <taxon>Dikarya</taxon>
        <taxon>Basidiomycota</taxon>
        <taxon>Agaricomycotina</taxon>
        <taxon>Agaricomycetes</taxon>
        <taxon>Agaricomycetidae</taxon>
        <taxon>Agaricales</taxon>
        <taxon>Agaricineae</taxon>
        <taxon>Nidulariaceae</taxon>
        <taxon>Crucibulum</taxon>
    </lineage>
</organism>
<dbReference type="STRING" id="68775.A0A5C3LVD9"/>
<dbReference type="OrthoDB" id="428260at2759"/>
<comment type="similarity">
    <text evidence="1">Belongs to the beta-lactamase family.</text>
</comment>
<evidence type="ECO:0000256" key="1">
    <source>
        <dbReference type="ARBA" id="ARBA00038473"/>
    </source>
</evidence>
<name>A0A5C3LVD9_9AGAR</name>
<dbReference type="InterPro" id="IPR051478">
    <property type="entry name" value="Beta-lactamase-like_AB/R"/>
</dbReference>
<dbReference type="PANTHER" id="PTHR22935">
    <property type="entry name" value="PENICILLIN-BINDING PROTEIN"/>
    <property type="match status" value="1"/>
</dbReference>
<dbReference type="Gene3D" id="3.40.710.10">
    <property type="entry name" value="DD-peptidase/beta-lactamase superfamily"/>
    <property type="match status" value="1"/>
</dbReference>
<protein>
    <submittedName>
        <fullName evidence="4">Beta-lactamase/transpeptidase-like protein</fullName>
    </submittedName>
</protein>
<keyword evidence="2" id="KW-0812">Transmembrane</keyword>
<accession>A0A5C3LVD9</accession>
<keyword evidence="2" id="KW-1133">Transmembrane helix</keyword>
<feature type="transmembrane region" description="Helical" evidence="2">
    <location>
        <begin position="27"/>
        <end position="49"/>
    </location>
</feature>
<dbReference type="AlphaFoldDB" id="A0A5C3LVD9"/>
<evidence type="ECO:0000313" key="4">
    <source>
        <dbReference type="EMBL" id="TFK36950.1"/>
    </source>
</evidence>
<keyword evidence="2" id="KW-0472">Membrane</keyword>
<gene>
    <name evidence="4" type="ORF">BDQ12DRAFT_686146</name>
</gene>
<dbReference type="EMBL" id="ML213611">
    <property type="protein sequence ID" value="TFK36950.1"/>
    <property type="molecule type" value="Genomic_DNA"/>
</dbReference>
<keyword evidence="5" id="KW-1185">Reference proteome</keyword>
<sequence length="594" mass="65743">MAKEAYLLPFDYTVSAKRPLPSQRHPFRATNIGIVFICSIFAVATFLFFRDASNVPSQHMQSSSANRCRFPLPNLLASSPPHASDEEIVQASNALYDSLSKQTSQEDIDSLSIAVVTPTGSVFEYGFGVLRANETDVGKQGKIDKDSIYRIASISKMFTVLETLILRERGILSWDDPIQKFIPELSYPSYGWSEYLSGNISINTRKAPRITVRQLASHMSGIGRDYPPVNFKTWPNISPWETEIPPRSYKKLLSSIAKYPLVNFPYQFPVYSNAGFDLLGLTNVAANKIAEDSADGPDTHKDLLKRDIFDPMGLNGSFYRIPSDPTLRGHIAVPSKDPEWADFLFDDSDDPAGGQYSSLSDLSIVMRTILSPTAEGGVVSEHVIREWLHPLYDWSGGIEQVGAPWEIKKLNNQIPLYTKGGNLPGYHTQFALNPQFGYGVISLATGTYSNSAAFVADAFSHFQPAFEGILEKRVRDAYVGKWVNDGNTGIVSIIDGGLFVEKLVIRGVDILAYVQDTGIGLVKKSSPVALMGTREGEFRLAFGRADINDTPEAGCIVYWATFDPFNGRDAPIDLIYWEGDELVYPSGGVRLRRV</sequence>
<dbReference type="InterPro" id="IPR012338">
    <property type="entry name" value="Beta-lactam/transpept-like"/>
</dbReference>
<evidence type="ECO:0000256" key="2">
    <source>
        <dbReference type="SAM" id="Phobius"/>
    </source>
</evidence>
<dbReference type="Pfam" id="PF00144">
    <property type="entry name" value="Beta-lactamase"/>
    <property type="match status" value="1"/>
</dbReference>
<proteinExistence type="inferred from homology"/>
<dbReference type="SUPFAM" id="SSF56601">
    <property type="entry name" value="beta-lactamase/transpeptidase-like"/>
    <property type="match status" value="1"/>
</dbReference>
<dbReference type="InterPro" id="IPR001466">
    <property type="entry name" value="Beta-lactam-related"/>
</dbReference>
<reference evidence="4 5" key="1">
    <citation type="journal article" date="2019" name="Nat. Ecol. Evol.">
        <title>Megaphylogeny resolves global patterns of mushroom evolution.</title>
        <authorList>
            <person name="Varga T."/>
            <person name="Krizsan K."/>
            <person name="Foldi C."/>
            <person name="Dima B."/>
            <person name="Sanchez-Garcia M."/>
            <person name="Sanchez-Ramirez S."/>
            <person name="Szollosi G.J."/>
            <person name="Szarkandi J.G."/>
            <person name="Papp V."/>
            <person name="Albert L."/>
            <person name="Andreopoulos W."/>
            <person name="Angelini C."/>
            <person name="Antonin V."/>
            <person name="Barry K.W."/>
            <person name="Bougher N.L."/>
            <person name="Buchanan P."/>
            <person name="Buyck B."/>
            <person name="Bense V."/>
            <person name="Catcheside P."/>
            <person name="Chovatia M."/>
            <person name="Cooper J."/>
            <person name="Damon W."/>
            <person name="Desjardin D."/>
            <person name="Finy P."/>
            <person name="Geml J."/>
            <person name="Haridas S."/>
            <person name="Hughes K."/>
            <person name="Justo A."/>
            <person name="Karasinski D."/>
            <person name="Kautmanova I."/>
            <person name="Kiss B."/>
            <person name="Kocsube S."/>
            <person name="Kotiranta H."/>
            <person name="LaButti K.M."/>
            <person name="Lechner B.E."/>
            <person name="Liimatainen K."/>
            <person name="Lipzen A."/>
            <person name="Lukacs Z."/>
            <person name="Mihaltcheva S."/>
            <person name="Morgado L.N."/>
            <person name="Niskanen T."/>
            <person name="Noordeloos M.E."/>
            <person name="Ohm R.A."/>
            <person name="Ortiz-Santana B."/>
            <person name="Ovrebo C."/>
            <person name="Racz N."/>
            <person name="Riley R."/>
            <person name="Savchenko A."/>
            <person name="Shiryaev A."/>
            <person name="Soop K."/>
            <person name="Spirin V."/>
            <person name="Szebenyi C."/>
            <person name="Tomsovsky M."/>
            <person name="Tulloss R.E."/>
            <person name="Uehling J."/>
            <person name="Grigoriev I.V."/>
            <person name="Vagvolgyi C."/>
            <person name="Papp T."/>
            <person name="Martin F.M."/>
            <person name="Miettinen O."/>
            <person name="Hibbett D.S."/>
            <person name="Nagy L.G."/>
        </authorList>
    </citation>
    <scope>NUCLEOTIDE SEQUENCE [LARGE SCALE GENOMIC DNA]</scope>
    <source>
        <strain evidence="4 5">CBS 166.37</strain>
    </source>
</reference>